<evidence type="ECO:0000256" key="7">
    <source>
        <dbReference type="ARBA" id="ARBA00022779"/>
    </source>
</evidence>
<dbReference type="Proteomes" id="UP001147653">
    <property type="component" value="Unassembled WGS sequence"/>
</dbReference>
<keyword evidence="8" id="KW-1133">Transmembrane helix</keyword>
<evidence type="ECO:0000256" key="4">
    <source>
        <dbReference type="ARBA" id="ARBA00022475"/>
    </source>
</evidence>
<dbReference type="GO" id="GO:0006935">
    <property type="term" value="P:chemotaxis"/>
    <property type="evidence" value="ECO:0007669"/>
    <property type="project" value="UniProtKB-KW"/>
</dbReference>
<dbReference type="GO" id="GO:0071978">
    <property type="term" value="P:bacterial-type flagellum-dependent swarming motility"/>
    <property type="evidence" value="ECO:0007669"/>
    <property type="project" value="TreeGrafter"/>
</dbReference>
<keyword evidence="5 10" id="KW-0145">Chemotaxis</keyword>
<protein>
    <recommendedName>
        <fullName evidence="10">Flagellar protein FliL</fullName>
    </recommendedName>
</protein>
<dbReference type="PANTHER" id="PTHR35091:SF2">
    <property type="entry name" value="FLAGELLAR PROTEIN FLIL"/>
    <property type="match status" value="1"/>
</dbReference>
<comment type="function">
    <text evidence="1 10">Controls the rotational direction of flagella during chemotaxis.</text>
</comment>
<name>A0A9X3NF68_9ACTN</name>
<dbReference type="PANTHER" id="PTHR35091">
    <property type="entry name" value="FLAGELLAR PROTEIN FLIL"/>
    <property type="match status" value="1"/>
</dbReference>
<evidence type="ECO:0000256" key="1">
    <source>
        <dbReference type="ARBA" id="ARBA00002254"/>
    </source>
</evidence>
<comment type="similarity">
    <text evidence="3 10">Belongs to the FliL family.</text>
</comment>
<evidence type="ECO:0000256" key="5">
    <source>
        <dbReference type="ARBA" id="ARBA00022500"/>
    </source>
</evidence>
<keyword evidence="7 10" id="KW-0283">Flagellar rotation</keyword>
<reference evidence="11" key="1">
    <citation type="submission" date="2022-10" db="EMBL/GenBank/DDBJ databases">
        <title>The WGS of Solirubrobacter phytolaccae KCTC 29190.</title>
        <authorList>
            <person name="Jiang Z."/>
        </authorList>
    </citation>
    <scope>NUCLEOTIDE SEQUENCE</scope>
    <source>
        <strain evidence="11">KCTC 29190</strain>
    </source>
</reference>
<keyword evidence="9 10" id="KW-0472">Membrane</keyword>
<dbReference type="InterPro" id="IPR005503">
    <property type="entry name" value="FliL"/>
</dbReference>
<dbReference type="GO" id="GO:0005886">
    <property type="term" value="C:plasma membrane"/>
    <property type="evidence" value="ECO:0007669"/>
    <property type="project" value="UniProtKB-SubCell"/>
</dbReference>
<evidence type="ECO:0000256" key="3">
    <source>
        <dbReference type="ARBA" id="ARBA00008281"/>
    </source>
</evidence>
<sequence>MVKKIVPIIALLAILGGAYKFVLAKPAAAEKKPEPKVHGSVYMLEKEFLVNLADGRFAKLQVGLILAHDDVSTVAAGGGHGAAPTPPEGYGAMLQEGVVRDVITDTLTDATDKELIEKKGREHLKEEILKDIKKHTDVKVEHVIFSDLTVQ</sequence>
<keyword evidence="11" id="KW-0969">Cilium</keyword>
<comment type="caution">
    <text evidence="11">The sequence shown here is derived from an EMBL/GenBank/DDBJ whole genome shotgun (WGS) entry which is preliminary data.</text>
</comment>
<keyword evidence="4 10" id="KW-1003">Cell membrane</keyword>
<proteinExistence type="inferred from homology"/>
<dbReference type="AlphaFoldDB" id="A0A9X3NF68"/>
<organism evidence="11 12">
    <name type="scientific">Solirubrobacter phytolaccae</name>
    <dbReference type="NCBI Taxonomy" id="1404360"/>
    <lineage>
        <taxon>Bacteria</taxon>
        <taxon>Bacillati</taxon>
        <taxon>Actinomycetota</taxon>
        <taxon>Thermoleophilia</taxon>
        <taxon>Solirubrobacterales</taxon>
        <taxon>Solirubrobacteraceae</taxon>
        <taxon>Solirubrobacter</taxon>
    </lineage>
</organism>
<dbReference type="EMBL" id="JAPDDP010000062">
    <property type="protein sequence ID" value="MDA0183847.1"/>
    <property type="molecule type" value="Genomic_DNA"/>
</dbReference>
<evidence type="ECO:0000256" key="9">
    <source>
        <dbReference type="ARBA" id="ARBA00023136"/>
    </source>
</evidence>
<keyword evidence="11" id="KW-0282">Flagellum</keyword>
<dbReference type="RefSeq" id="WP_270028261.1">
    <property type="nucleotide sequence ID" value="NZ_JAPDDP010000062.1"/>
</dbReference>
<evidence type="ECO:0000256" key="10">
    <source>
        <dbReference type="RuleBase" id="RU364125"/>
    </source>
</evidence>
<keyword evidence="12" id="KW-1185">Reference proteome</keyword>
<evidence type="ECO:0000256" key="8">
    <source>
        <dbReference type="ARBA" id="ARBA00022989"/>
    </source>
</evidence>
<accession>A0A9X3NF68</accession>
<comment type="subcellular location">
    <subcellularLocation>
        <location evidence="2">Cell membrane</location>
        <topology evidence="2">Single-pass membrane protein</topology>
    </subcellularLocation>
</comment>
<keyword evidence="11" id="KW-0966">Cell projection</keyword>
<dbReference type="GO" id="GO:0009425">
    <property type="term" value="C:bacterial-type flagellum basal body"/>
    <property type="evidence" value="ECO:0007669"/>
    <property type="project" value="InterPro"/>
</dbReference>
<evidence type="ECO:0000313" key="11">
    <source>
        <dbReference type="EMBL" id="MDA0183847.1"/>
    </source>
</evidence>
<keyword evidence="6" id="KW-0812">Transmembrane</keyword>
<evidence type="ECO:0000256" key="6">
    <source>
        <dbReference type="ARBA" id="ARBA00022692"/>
    </source>
</evidence>
<dbReference type="Pfam" id="PF03748">
    <property type="entry name" value="FliL"/>
    <property type="match status" value="1"/>
</dbReference>
<gene>
    <name evidence="11" type="ORF">OJ997_26310</name>
</gene>
<evidence type="ECO:0000313" key="12">
    <source>
        <dbReference type="Proteomes" id="UP001147653"/>
    </source>
</evidence>
<evidence type="ECO:0000256" key="2">
    <source>
        <dbReference type="ARBA" id="ARBA00004162"/>
    </source>
</evidence>